<dbReference type="AlphaFoldDB" id="A0AAE0XQM6"/>
<keyword evidence="2" id="KW-1185">Reference proteome</keyword>
<proteinExistence type="predicted"/>
<evidence type="ECO:0000313" key="2">
    <source>
        <dbReference type="Proteomes" id="UP001283361"/>
    </source>
</evidence>
<protein>
    <submittedName>
        <fullName evidence="1">Uncharacterized protein</fullName>
    </submittedName>
</protein>
<organism evidence="1 2">
    <name type="scientific">Elysia crispata</name>
    <name type="common">lettuce slug</name>
    <dbReference type="NCBI Taxonomy" id="231223"/>
    <lineage>
        <taxon>Eukaryota</taxon>
        <taxon>Metazoa</taxon>
        <taxon>Spiralia</taxon>
        <taxon>Lophotrochozoa</taxon>
        <taxon>Mollusca</taxon>
        <taxon>Gastropoda</taxon>
        <taxon>Heterobranchia</taxon>
        <taxon>Euthyneura</taxon>
        <taxon>Panpulmonata</taxon>
        <taxon>Sacoglossa</taxon>
        <taxon>Placobranchoidea</taxon>
        <taxon>Plakobranchidae</taxon>
        <taxon>Elysia</taxon>
    </lineage>
</organism>
<evidence type="ECO:0000313" key="1">
    <source>
        <dbReference type="EMBL" id="KAK3702558.1"/>
    </source>
</evidence>
<dbReference type="Proteomes" id="UP001283361">
    <property type="component" value="Unassembled WGS sequence"/>
</dbReference>
<comment type="caution">
    <text evidence="1">The sequence shown here is derived from an EMBL/GenBank/DDBJ whole genome shotgun (WGS) entry which is preliminary data.</text>
</comment>
<name>A0AAE0XQM6_9GAST</name>
<accession>A0AAE0XQM6</accession>
<dbReference type="EMBL" id="JAWDGP010007852">
    <property type="protein sequence ID" value="KAK3702558.1"/>
    <property type="molecule type" value="Genomic_DNA"/>
</dbReference>
<reference evidence="1" key="1">
    <citation type="journal article" date="2023" name="G3 (Bethesda)">
        <title>A reference genome for the long-term kleptoplast-retaining sea slug Elysia crispata morphotype clarki.</title>
        <authorList>
            <person name="Eastman K.E."/>
            <person name="Pendleton A.L."/>
            <person name="Shaikh M.A."/>
            <person name="Suttiyut T."/>
            <person name="Ogas R."/>
            <person name="Tomko P."/>
            <person name="Gavelis G."/>
            <person name="Widhalm J.R."/>
            <person name="Wisecaver J.H."/>
        </authorList>
    </citation>
    <scope>NUCLEOTIDE SEQUENCE</scope>
    <source>
        <strain evidence="1">ECLA1</strain>
    </source>
</reference>
<gene>
    <name evidence="1" type="ORF">RRG08_042551</name>
</gene>
<sequence>MVETEWSNDLSSEPYRNYRTANSAILSDPRPAYSVSGTVSYMQAHPGSYTPSLTAFRAQLRSGTTSRY</sequence>